<dbReference type="PANTHER" id="PTHR44366">
    <property type="entry name" value="UDP-N-ACETYLGLUCOSAMINE--PEPTIDE N-ACETYLGLUCOSAMINYLTRANSFERASE 110 KDA SUBUNIT"/>
    <property type="match status" value="1"/>
</dbReference>
<gene>
    <name evidence="2" type="ORF">NBRC110019_21290</name>
</gene>
<evidence type="ECO:0000313" key="3">
    <source>
        <dbReference type="Proteomes" id="UP001143545"/>
    </source>
</evidence>
<feature type="repeat" description="TPR" evidence="1">
    <location>
        <begin position="106"/>
        <end position="139"/>
    </location>
</feature>
<comment type="caution">
    <text evidence="2">The sequence shown here is derived from an EMBL/GenBank/DDBJ whole genome shotgun (WGS) entry which is preliminary data.</text>
</comment>
<feature type="repeat" description="TPR" evidence="1">
    <location>
        <begin position="72"/>
        <end position="105"/>
    </location>
</feature>
<protein>
    <recommendedName>
        <fullName evidence="4">UDP-N-acetylglucosamine--peptide N-acetylglucosaminyltransferase SPINDLY</fullName>
    </recommendedName>
</protein>
<dbReference type="GO" id="GO:0006493">
    <property type="term" value="P:protein O-linked glycosylation"/>
    <property type="evidence" value="ECO:0007669"/>
    <property type="project" value="InterPro"/>
</dbReference>
<evidence type="ECO:0008006" key="4">
    <source>
        <dbReference type="Google" id="ProtNLM"/>
    </source>
</evidence>
<dbReference type="InterPro" id="IPR011990">
    <property type="entry name" value="TPR-like_helical_dom_sf"/>
</dbReference>
<keyword evidence="3" id="KW-1185">Reference proteome</keyword>
<sequence length="531" mass="61970">MTCQELKKQAKALFDDHNYKELDDLLTPEQLDDCNDGDLLFYKAYALDEIGKTEKAIKYYNKSIQGESDDDKSAYNNLGNIYKDQKEYEKAIQNYKKAIQIDPNFAYPYNGLGTVYCNQKKYEKAIQYYEKAIKINPDYLTPYNGLGTVYCNQKKYEKAIQYYEKAILINPDFAAPYYNLADLYYNNNKLERAKENYQKYLKLTNHSSSFVKNRLEEIKSLLQEKEVKSISDLIENIKRLLLYDGDCITHYTSTSVSTKLIFEKSSFRLSEGNFMNDSAEGTTLYKYLEIDEELINDKVFPFTYKPFIGSFVPSEKDNDLTAWRMYGKEAMIEATGTAITLEMKKFKDEIIQNLPNDHNANESNSKTIFKELNFYRIMYWVKENTFIIPGLEKEETAKITNNLSSIKQLAEKYLAIYKDSPDKLDKIKVLKDQLNEIAYLIKSAEYQYENEIRLTISLLDLTKYTPKVDNTLKRVYIKLAPVKSAITSITLGPKVERAEKLAARFYYSFLEHHEMIMKKVPDIQISTLPFK</sequence>
<dbReference type="SMART" id="SM00028">
    <property type="entry name" value="TPR"/>
    <property type="match status" value="5"/>
</dbReference>
<dbReference type="Gene3D" id="1.25.40.10">
    <property type="entry name" value="Tetratricopeptide repeat domain"/>
    <property type="match status" value="2"/>
</dbReference>
<dbReference type="EMBL" id="BRVP01000014">
    <property type="protein sequence ID" value="GLB53089.1"/>
    <property type="molecule type" value="Genomic_DNA"/>
</dbReference>
<feature type="repeat" description="TPR" evidence="1">
    <location>
        <begin position="174"/>
        <end position="207"/>
    </location>
</feature>
<proteinExistence type="predicted"/>
<dbReference type="Proteomes" id="UP001143545">
    <property type="component" value="Unassembled WGS sequence"/>
</dbReference>
<dbReference type="SUPFAM" id="SSF48452">
    <property type="entry name" value="TPR-like"/>
    <property type="match status" value="1"/>
</dbReference>
<organism evidence="2 3">
    <name type="scientific">Neptunitalea chrysea</name>
    <dbReference type="NCBI Taxonomy" id="1647581"/>
    <lineage>
        <taxon>Bacteria</taxon>
        <taxon>Pseudomonadati</taxon>
        <taxon>Bacteroidota</taxon>
        <taxon>Flavobacteriia</taxon>
        <taxon>Flavobacteriales</taxon>
        <taxon>Flavobacteriaceae</taxon>
        <taxon>Neptunitalea</taxon>
    </lineage>
</organism>
<dbReference type="PROSITE" id="PS50293">
    <property type="entry name" value="TPR_REGION"/>
    <property type="match status" value="3"/>
</dbReference>
<keyword evidence="1" id="KW-0802">TPR repeat</keyword>
<dbReference type="PANTHER" id="PTHR44366:SF1">
    <property type="entry name" value="UDP-N-ACETYLGLUCOSAMINE--PEPTIDE N-ACETYLGLUCOSAMINYLTRANSFERASE 110 KDA SUBUNIT"/>
    <property type="match status" value="1"/>
</dbReference>
<dbReference type="Pfam" id="PF13181">
    <property type="entry name" value="TPR_8"/>
    <property type="match status" value="2"/>
</dbReference>
<dbReference type="Pfam" id="PF00515">
    <property type="entry name" value="TPR_1"/>
    <property type="match status" value="1"/>
</dbReference>
<accession>A0A9W6EUW5</accession>
<dbReference type="RefSeq" id="WP_281754778.1">
    <property type="nucleotide sequence ID" value="NZ_BRVP01000014.1"/>
</dbReference>
<dbReference type="GO" id="GO:0097363">
    <property type="term" value="F:protein O-acetylglucosaminyltransferase activity"/>
    <property type="evidence" value="ECO:0007669"/>
    <property type="project" value="TreeGrafter"/>
</dbReference>
<dbReference type="PROSITE" id="PS50005">
    <property type="entry name" value="TPR"/>
    <property type="match status" value="4"/>
</dbReference>
<evidence type="ECO:0000313" key="2">
    <source>
        <dbReference type="EMBL" id="GLB53089.1"/>
    </source>
</evidence>
<dbReference type="InterPro" id="IPR037919">
    <property type="entry name" value="OGT"/>
</dbReference>
<name>A0A9W6EUW5_9FLAO</name>
<evidence type="ECO:0000256" key="1">
    <source>
        <dbReference type="PROSITE-ProRule" id="PRU00339"/>
    </source>
</evidence>
<dbReference type="InterPro" id="IPR019734">
    <property type="entry name" value="TPR_rpt"/>
</dbReference>
<dbReference type="Pfam" id="PF13414">
    <property type="entry name" value="TPR_11"/>
    <property type="match status" value="1"/>
</dbReference>
<reference evidence="2" key="1">
    <citation type="submission" date="2022-07" db="EMBL/GenBank/DDBJ databases">
        <title>Taxonomy of Novel Oxalotrophic and Methylotrophic Bacteria.</title>
        <authorList>
            <person name="Sahin N."/>
            <person name="Tani A."/>
        </authorList>
    </citation>
    <scope>NUCLEOTIDE SEQUENCE</scope>
    <source>
        <strain evidence="2">AM327</strain>
    </source>
</reference>
<dbReference type="AlphaFoldDB" id="A0A9W6EUW5"/>
<feature type="repeat" description="TPR" evidence="1">
    <location>
        <begin position="140"/>
        <end position="173"/>
    </location>
</feature>